<protein>
    <submittedName>
        <fullName evidence="5">TetR family transcriptional regulator</fullName>
    </submittedName>
</protein>
<feature type="domain" description="HTH tetR-type" evidence="4">
    <location>
        <begin position="9"/>
        <end position="69"/>
    </location>
</feature>
<keyword evidence="1" id="KW-0678">Repressor</keyword>
<dbReference type="Proteomes" id="UP000641206">
    <property type="component" value="Unassembled WGS sequence"/>
</dbReference>
<evidence type="ECO:0000256" key="2">
    <source>
        <dbReference type="ARBA" id="ARBA00023125"/>
    </source>
</evidence>
<dbReference type="Pfam" id="PF00440">
    <property type="entry name" value="TetR_N"/>
    <property type="match status" value="1"/>
</dbReference>
<sequence>MNKKPEITQKTKRNIIDNFCELYMEKPIEKISIQEITNKAGYNRSTFYQYFSDIYELLTYVEDELLSYIKKGLENEQSSAKEAVNNALSCLDEEKYMLSFRALLGDHGSVRFLDRLKKEVFQDRLKLDYSKNDLLTPYLIEFQITTSFSLFRLWIQRNKDLSSEEFSQLVDTLYRTGASPYFKNDAL</sequence>
<gene>
    <name evidence="5" type="ORF">GCM10011346_09550</name>
</gene>
<dbReference type="RefSeq" id="WP_188733359.1">
    <property type="nucleotide sequence ID" value="NZ_BMLW01000002.1"/>
</dbReference>
<evidence type="ECO:0000256" key="3">
    <source>
        <dbReference type="PROSITE-ProRule" id="PRU00335"/>
    </source>
</evidence>
<dbReference type="InterPro" id="IPR009057">
    <property type="entry name" value="Homeodomain-like_sf"/>
</dbReference>
<proteinExistence type="predicted"/>
<evidence type="ECO:0000313" key="6">
    <source>
        <dbReference type="Proteomes" id="UP000641206"/>
    </source>
</evidence>
<evidence type="ECO:0000256" key="1">
    <source>
        <dbReference type="ARBA" id="ARBA00022491"/>
    </source>
</evidence>
<dbReference type="PROSITE" id="PS50977">
    <property type="entry name" value="HTH_TETR_2"/>
    <property type="match status" value="1"/>
</dbReference>
<dbReference type="InterPro" id="IPR050624">
    <property type="entry name" value="HTH-type_Tx_Regulator"/>
</dbReference>
<comment type="caution">
    <text evidence="5">The sequence shown here is derived from an EMBL/GenBank/DDBJ whole genome shotgun (WGS) entry which is preliminary data.</text>
</comment>
<evidence type="ECO:0000313" key="5">
    <source>
        <dbReference type="EMBL" id="GGP08653.1"/>
    </source>
</evidence>
<reference evidence="6" key="1">
    <citation type="journal article" date="2019" name="Int. J. Syst. Evol. Microbiol.">
        <title>The Global Catalogue of Microorganisms (GCM) 10K type strain sequencing project: providing services to taxonomists for standard genome sequencing and annotation.</title>
        <authorList>
            <consortium name="The Broad Institute Genomics Platform"/>
            <consortium name="The Broad Institute Genome Sequencing Center for Infectious Disease"/>
            <person name="Wu L."/>
            <person name="Ma J."/>
        </authorList>
    </citation>
    <scope>NUCLEOTIDE SEQUENCE [LARGE SCALE GENOMIC DNA]</scope>
    <source>
        <strain evidence="6">CGMCC 1.7693</strain>
    </source>
</reference>
<feature type="DNA-binding region" description="H-T-H motif" evidence="3">
    <location>
        <begin position="32"/>
        <end position="51"/>
    </location>
</feature>
<accession>A0ABQ2NQF1</accession>
<name>A0ABQ2NQF1_9BACI</name>
<keyword evidence="6" id="KW-1185">Reference proteome</keyword>
<dbReference type="PANTHER" id="PTHR43479">
    <property type="entry name" value="ACREF/ENVCD OPERON REPRESSOR-RELATED"/>
    <property type="match status" value="1"/>
</dbReference>
<dbReference type="InterPro" id="IPR001647">
    <property type="entry name" value="HTH_TetR"/>
</dbReference>
<dbReference type="Gene3D" id="1.10.357.10">
    <property type="entry name" value="Tetracycline Repressor, domain 2"/>
    <property type="match status" value="1"/>
</dbReference>
<dbReference type="EMBL" id="BMLW01000002">
    <property type="protein sequence ID" value="GGP08653.1"/>
    <property type="molecule type" value="Genomic_DNA"/>
</dbReference>
<evidence type="ECO:0000259" key="4">
    <source>
        <dbReference type="PROSITE" id="PS50977"/>
    </source>
</evidence>
<dbReference type="SUPFAM" id="SSF46689">
    <property type="entry name" value="Homeodomain-like"/>
    <property type="match status" value="1"/>
</dbReference>
<organism evidence="5 6">
    <name type="scientific">Oceanobacillus neutriphilus</name>
    <dbReference type="NCBI Taxonomy" id="531815"/>
    <lineage>
        <taxon>Bacteria</taxon>
        <taxon>Bacillati</taxon>
        <taxon>Bacillota</taxon>
        <taxon>Bacilli</taxon>
        <taxon>Bacillales</taxon>
        <taxon>Bacillaceae</taxon>
        <taxon>Oceanobacillus</taxon>
    </lineage>
</organism>
<dbReference type="PANTHER" id="PTHR43479:SF11">
    <property type="entry name" value="ACREF_ENVCD OPERON REPRESSOR-RELATED"/>
    <property type="match status" value="1"/>
</dbReference>
<keyword evidence="2 3" id="KW-0238">DNA-binding</keyword>